<name>A0ABD3WYN7_SINWO</name>
<reference evidence="2 3" key="1">
    <citation type="submission" date="2024-11" db="EMBL/GenBank/DDBJ databases">
        <title>Chromosome-level genome assembly of the freshwater bivalve Anodonta woodiana.</title>
        <authorList>
            <person name="Chen X."/>
        </authorList>
    </citation>
    <scope>NUCLEOTIDE SEQUENCE [LARGE SCALE GENOMIC DNA]</scope>
    <source>
        <strain evidence="2">MN2024</strain>
        <tissue evidence="2">Gills</tissue>
    </source>
</reference>
<dbReference type="Pfam" id="PF00169">
    <property type="entry name" value="PH"/>
    <property type="match status" value="1"/>
</dbReference>
<dbReference type="PROSITE" id="PS50003">
    <property type="entry name" value="PH_DOMAIN"/>
    <property type="match status" value="1"/>
</dbReference>
<evidence type="ECO:0000313" key="2">
    <source>
        <dbReference type="EMBL" id="KAL3879089.1"/>
    </source>
</evidence>
<dbReference type="Gene3D" id="2.30.29.30">
    <property type="entry name" value="Pleckstrin-homology domain (PH domain)/Phosphotyrosine-binding domain (PTB)"/>
    <property type="match status" value="1"/>
</dbReference>
<organism evidence="2 3">
    <name type="scientific">Sinanodonta woodiana</name>
    <name type="common">Chinese pond mussel</name>
    <name type="synonym">Anodonta woodiana</name>
    <dbReference type="NCBI Taxonomy" id="1069815"/>
    <lineage>
        <taxon>Eukaryota</taxon>
        <taxon>Metazoa</taxon>
        <taxon>Spiralia</taxon>
        <taxon>Lophotrochozoa</taxon>
        <taxon>Mollusca</taxon>
        <taxon>Bivalvia</taxon>
        <taxon>Autobranchia</taxon>
        <taxon>Heteroconchia</taxon>
        <taxon>Palaeoheterodonta</taxon>
        <taxon>Unionida</taxon>
        <taxon>Unionoidea</taxon>
        <taxon>Unionidae</taxon>
        <taxon>Unioninae</taxon>
        <taxon>Sinanodonta</taxon>
    </lineage>
</organism>
<dbReference type="InterPro" id="IPR001849">
    <property type="entry name" value="PH_domain"/>
</dbReference>
<accession>A0ABD3WYN7</accession>
<dbReference type="SMART" id="SM00233">
    <property type="entry name" value="PH"/>
    <property type="match status" value="1"/>
</dbReference>
<dbReference type="Proteomes" id="UP001634394">
    <property type="component" value="Unassembled WGS sequence"/>
</dbReference>
<evidence type="ECO:0000259" key="1">
    <source>
        <dbReference type="PROSITE" id="PS50003"/>
    </source>
</evidence>
<protein>
    <recommendedName>
        <fullName evidence="1">PH domain-containing protein</fullName>
    </recommendedName>
</protein>
<dbReference type="EMBL" id="JBJQND010000004">
    <property type="protein sequence ID" value="KAL3879089.1"/>
    <property type="molecule type" value="Genomic_DNA"/>
</dbReference>
<comment type="caution">
    <text evidence="2">The sequence shown here is derived from an EMBL/GenBank/DDBJ whole genome shotgun (WGS) entry which is preliminary data.</text>
</comment>
<keyword evidence="3" id="KW-1185">Reference proteome</keyword>
<gene>
    <name evidence="2" type="ORF">ACJMK2_031403</name>
</gene>
<dbReference type="InterPro" id="IPR011993">
    <property type="entry name" value="PH-like_dom_sf"/>
</dbReference>
<evidence type="ECO:0000313" key="3">
    <source>
        <dbReference type="Proteomes" id="UP001634394"/>
    </source>
</evidence>
<proteinExistence type="predicted"/>
<sequence>MNSNASIRFRTELKVILKIAKNIRPDLGSHQITFGPLANISLQKRRASEMRTCTITTETSNESDLCTDVTAGLEEKSGLLHMVQFCGGKDRKTPVFVRVYRSSFEHYAVIYKDPNFFFQTGYISLKNCSVGKYENTENKFSLTSNNYEGHALTFECRSKQESQSWICALQKNTGSVSTAKSGVPFGLSLHIPKSPPMATLMEEDND</sequence>
<dbReference type="AlphaFoldDB" id="A0ABD3WYN7"/>
<dbReference type="SUPFAM" id="SSF50729">
    <property type="entry name" value="PH domain-like"/>
    <property type="match status" value="1"/>
</dbReference>
<feature type="domain" description="PH" evidence="1">
    <location>
        <begin position="123"/>
        <end position="174"/>
    </location>
</feature>